<feature type="non-terminal residue" evidence="2">
    <location>
        <position position="436"/>
    </location>
</feature>
<feature type="coiled-coil region" evidence="1">
    <location>
        <begin position="311"/>
        <end position="414"/>
    </location>
</feature>
<dbReference type="EMBL" id="LVWI01000122">
    <property type="protein sequence ID" value="OKP75854.1"/>
    <property type="molecule type" value="Genomic_DNA"/>
</dbReference>
<reference evidence="2 3" key="1">
    <citation type="submission" date="2016-03" db="EMBL/GenBank/DDBJ databases">
        <authorList>
            <person name="Sant'Anna F.H."/>
            <person name="Ambrosini A."/>
            <person name="Souza R."/>
            <person name="Bach E."/>
            <person name="Fernandes G."/>
            <person name="Balsanelli E."/>
            <person name="Baura V.A."/>
            <person name="Souza E.M."/>
            <person name="Passaglia L."/>
        </authorList>
    </citation>
    <scope>NUCLEOTIDE SEQUENCE [LARGE SCALE GENOMIC DNA]</scope>
    <source>
        <strain evidence="2 3">P26E</strain>
    </source>
</reference>
<comment type="caution">
    <text evidence="2">The sequence shown here is derived from an EMBL/GenBank/DDBJ whole genome shotgun (WGS) entry which is preliminary data.</text>
</comment>
<gene>
    <name evidence="2" type="ORF">A3844_30925</name>
</gene>
<name>A0ABX3EGS0_9BACL</name>
<dbReference type="RefSeq" id="WP_074109587.1">
    <property type="nucleotide sequence ID" value="NZ_LVWI01000122.1"/>
</dbReference>
<sequence length="436" mass="52117">ILGEVSDKRNKNTDSHNLGKSTLSSLIDFCLLKSRSESSFLFKNFELFQDYTFYIEIQKNKDSFVTIRRSVDNNTKISMRYHNLPYQDLRENNYWDYENLALNAGDKNENPKSILTNFLNLMYAEKYDYRKFLGYFLRSQYDYDEVFKLKKYSGKLIDWKPALLDLIGFNGDLLENKLSLYNQIAVTKDYLKKMKSELSVTDYEGDVINSLIDAKMTDKKKMEEQISSFDFYGTEREFNRELVDEIELEISKLNSLEYRLSFETNKIKDSLSRKLLFDIDKIEAILKEVNLYFPDQIKKKYDQLVQFNLDITKERNKYQKVSLEKKNKELEEVRLRLREYNSRRSTILSSLQEEDSFTKYKKYQSQLIEIDVEINQLLNKLEHIDIIKSINKNLDKLKKDYEKASEKLVIHLEEDVNSIYITIKNYFRELVQYILN</sequence>
<accession>A0ABX3EGS0</accession>
<protein>
    <recommendedName>
        <fullName evidence="4">DUF2326 domain-containing protein</fullName>
    </recommendedName>
</protein>
<organism evidence="2 3">
    <name type="scientific">Paenibacillus helianthi</name>
    <dbReference type="NCBI Taxonomy" id="1349432"/>
    <lineage>
        <taxon>Bacteria</taxon>
        <taxon>Bacillati</taxon>
        <taxon>Bacillota</taxon>
        <taxon>Bacilli</taxon>
        <taxon>Bacillales</taxon>
        <taxon>Paenibacillaceae</taxon>
        <taxon>Paenibacillus</taxon>
    </lineage>
</organism>
<evidence type="ECO:0008006" key="4">
    <source>
        <dbReference type="Google" id="ProtNLM"/>
    </source>
</evidence>
<feature type="non-terminal residue" evidence="2">
    <location>
        <position position="1"/>
    </location>
</feature>
<evidence type="ECO:0000313" key="3">
    <source>
        <dbReference type="Proteomes" id="UP000186058"/>
    </source>
</evidence>
<evidence type="ECO:0000313" key="2">
    <source>
        <dbReference type="EMBL" id="OKP75854.1"/>
    </source>
</evidence>
<dbReference type="Proteomes" id="UP000186058">
    <property type="component" value="Unassembled WGS sequence"/>
</dbReference>
<proteinExistence type="predicted"/>
<evidence type="ECO:0000256" key="1">
    <source>
        <dbReference type="SAM" id="Coils"/>
    </source>
</evidence>
<keyword evidence="3" id="KW-1185">Reference proteome</keyword>
<keyword evidence="1" id="KW-0175">Coiled coil</keyword>